<reference evidence="2" key="1">
    <citation type="submission" date="2025-08" db="UniProtKB">
        <authorList>
            <consortium name="Ensembl"/>
        </authorList>
    </citation>
    <scope>IDENTIFICATION</scope>
</reference>
<feature type="region of interest" description="Disordered" evidence="1">
    <location>
        <begin position="611"/>
        <end position="633"/>
    </location>
</feature>
<accession>A0A8C3CBF6</accession>
<dbReference type="Pfam" id="PF17825">
    <property type="entry name" value="DUF5587"/>
    <property type="match status" value="2"/>
</dbReference>
<dbReference type="GO" id="GO:0000712">
    <property type="term" value="P:resolution of meiotic recombination intermediates"/>
    <property type="evidence" value="ECO:0007669"/>
    <property type="project" value="InterPro"/>
</dbReference>
<reference evidence="2" key="2">
    <citation type="submission" date="2025-09" db="UniProtKB">
        <authorList>
            <consortium name="Ensembl"/>
        </authorList>
    </citation>
    <scope>IDENTIFICATION</scope>
</reference>
<dbReference type="GO" id="GO:0016887">
    <property type="term" value="F:ATP hydrolysis activity"/>
    <property type="evidence" value="ECO:0007669"/>
    <property type="project" value="InterPro"/>
</dbReference>
<dbReference type="PANTHER" id="PTHR35668">
    <property type="entry name" value="PROTEIN SHORTAGE IN CHIASMATA 1 ORTHOLOG"/>
    <property type="match status" value="1"/>
</dbReference>
<sequence>MFTALKYHATDYLYESMARQKFSICRLSLCFPPCLQQHEKCHLTGLFADDKYRKPWTRVTSTQNTIAISVLDQWKKSLSVEDFLEKKPITSLEFHSNNELIEVVPSSNPCSQTDTEEFYLLKKNICTEGSTQDKYSKADFASELKEQWQDLHVEDELIFLDHLETYHKKLPHSSALLDRLKFFSVRDPLSDSGGQNLREENIFRELLTFQNEMEMQESKKESQAIKEMFCTITLKDEEYFVLPVELEFCKTSNSRSDSIKTPSYMELKELLNVAPETMADEDMCGEVIKEDIKAEISNKIEVSKYCPIPGELCSSNSTSMLESCESAKHVSYLQDEIEVPLTPLCRQQRSQVNFMCVGLQEEPIPLSDNSAFITEPSREYLECLVWQSEKYQDNVSSLLLVEHQTFKLAYQHHSLTELKKVLSIDIEAPMLTSLEEDWWIHMGLHPVCVDTLELLNMDSRNTSSLLPTEVETFTQFKSYQLERWLEEKNSMTNQELFSAKRHQLDQVTNGTLPINAASSIKIDSTSTPVEEFGGGSIQKSKVEEKIYFLNQGKKTLKSLEAVSPEDVSFKEDNSSEAQKPASFTHATKWDNDDSDLSNFIMLRSKHTITQREEEKYVDSPERVQQPKEQHLPDHKEEISVCEPVRAEKEKNESSITAEIQASESQYQAYCLLEGAAIPILKDLTHLGVLASISWSFDSIKFDHTRFFLKQQEKVICDRFKEGKVDEKEITLFRHAALVHLLVTVRDLLLTCGLDTALGYLSKAKDIYKNILESCLDNIWRQLKVVQYSSQKKHEISPKITELQRQMLNWMQSYGEERSAKILIITRMDSEREKAALVHTLSTVEGLKAIDLNYEKKGTFLGCKDVVSNLSRYSCVIVQNQRIGADFPWTHFSLVIEYDYSENSCWKNRCENLNITYVTFKTTLPETRQRGNHCGSFLLEVQIPYVFLTTEGLLNMPDFLQLLESNYSITFVERSCSHSLRLFGDTDRYVVLTIDERTAIFLQNMDELNYEKSCDNVILKLTALSLQYTCCWVVFYSRERLSLEYSLRGDTLLNLVIIYAMLTELTQKSEDFEVKVFLMPGIEEAALLIRQIADNVLMASSISPPEWLDKSWLSVLPSEMEKCLLAFPCINPLVAQFMLKKGSSLSRLFLASFVQLQELLPEVPKKVLKHFSDMTSSYSLNAAAPLKTAVKGASPPENCNNINRLYQDCKQNYQSLELLAKAQTSTGPPRVNSEAIVPPLNHHHGLVDSDLSSYMQKKPCSPEVVTGRKQNSFVVPKDSEGFTHPGAMNSFYVQRQPCRINCSSDHSSKNSEKEDFFATFIDCAPHKNSKGFLEEFRETTFKSPEIVIDEAPWNGFSSTCTYDSFAPNSFPCDSLADPDAPQSLHFHHLARESSGNRKQSPPYLWTKGKTLTDSGFEEVTGIKKRRLMYERVPGRSDGQTRLKFF</sequence>
<keyword evidence="3" id="KW-1185">Reference proteome</keyword>
<dbReference type="Proteomes" id="UP000694556">
    <property type="component" value="Unassembled WGS sequence"/>
</dbReference>
<protein>
    <submittedName>
        <fullName evidence="2">Shortage in chiasmata 1</fullName>
    </submittedName>
</protein>
<evidence type="ECO:0000256" key="1">
    <source>
        <dbReference type="SAM" id="MobiDB-lite"/>
    </source>
</evidence>
<evidence type="ECO:0000313" key="2">
    <source>
        <dbReference type="Ensembl" id="ENSCMMP00000018267.1"/>
    </source>
</evidence>
<dbReference type="PANTHER" id="PTHR35668:SF1">
    <property type="entry name" value="PROTEIN SHORTAGE IN CHIASMATA 1 ORTHOLOG"/>
    <property type="match status" value="1"/>
</dbReference>
<dbReference type="InterPro" id="IPR039991">
    <property type="entry name" value="SHOC1"/>
</dbReference>
<dbReference type="GO" id="GO:0003697">
    <property type="term" value="F:single-stranded DNA binding"/>
    <property type="evidence" value="ECO:0007669"/>
    <property type="project" value="TreeGrafter"/>
</dbReference>
<dbReference type="GO" id="GO:0000794">
    <property type="term" value="C:condensed nuclear chromosome"/>
    <property type="evidence" value="ECO:0007669"/>
    <property type="project" value="InterPro"/>
</dbReference>
<organism evidence="2 3">
    <name type="scientific">Cairina moschata</name>
    <name type="common">Muscovy duck</name>
    <dbReference type="NCBI Taxonomy" id="8855"/>
    <lineage>
        <taxon>Eukaryota</taxon>
        <taxon>Metazoa</taxon>
        <taxon>Chordata</taxon>
        <taxon>Craniata</taxon>
        <taxon>Vertebrata</taxon>
        <taxon>Euteleostomi</taxon>
        <taxon>Archelosauria</taxon>
        <taxon>Archosauria</taxon>
        <taxon>Dinosauria</taxon>
        <taxon>Saurischia</taxon>
        <taxon>Theropoda</taxon>
        <taxon>Coelurosauria</taxon>
        <taxon>Aves</taxon>
        <taxon>Neognathae</taxon>
        <taxon>Galloanserae</taxon>
        <taxon>Anseriformes</taxon>
        <taxon>Anatidae</taxon>
        <taxon>Anatinae</taxon>
        <taxon>Cairina</taxon>
    </lineage>
</organism>
<dbReference type="Ensembl" id="ENSCMMT00000020063.1">
    <property type="protein sequence ID" value="ENSCMMP00000018267.1"/>
    <property type="gene ID" value="ENSCMMG00000011571.1"/>
</dbReference>
<evidence type="ECO:0000313" key="3">
    <source>
        <dbReference type="Proteomes" id="UP000694556"/>
    </source>
</evidence>
<name>A0A8C3CBF6_CAIMO</name>
<proteinExistence type="predicted"/>